<keyword evidence="1" id="KW-0732">Signal</keyword>
<dbReference type="EMBL" id="VDEP01000341">
    <property type="protein sequence ID" value="KAA1100426.1"/>
    <property type="molecule type" value="Genomic_DNA"/>
</dbReference>
<evidence type="ECO:0000313" key="3">
    <source>
        <dbReference type="EMBL" id="KAA1100426.1"/>
    </source>
</evidence>
<sequence>MRLTAAPLQQVAMRLNVPVVLLAGLLLSTSLAMHLPAQRDVVPSCDSGLHLCEIRGCGHCGGRDHKTSQCPELPLN</sequence>
<feature type="chain" id="PRO_5036366379" description="CCHC-type domain-containing protein" evidence="1">
    <location>
        <begin position="33"/>
        <end position="76"/>
    </location>
</feature>
<feature type="signal peptide" evidence="1">
    <location>
        <begin position="1"/>
        <end position="32"/>
    </location>
</feature>
<dbReference type="Proteomes" id="UP000324748">
    <property type="component" value="Unassembled WGS sequence"/>
</dbReference>
<dbReference type="AlphaFoldDB" id="A0A5B0PCX6"/>
<evidence type="ECO:0008006" key="6">
    <source>
        <dbReference type="Google" id="ProtNLM"/>
    </source>
</evidence>
<comment type="caution">
    <text evidence="2">The sequence shown here is derived from an EMBL/GenBank/DDBJ whole genome shotgun (WGS) entry which is preliminary data.</text>
</comment>
<dbReference type="EMBL" id="VSWC01000066">
    <property type="protein sequence ID" value="KAA1098582.1"/>
    <property type="molecule type" value="Genomic_DNA"/>
</dbReference>
<proteinExistence type="predicted"/>
<accession>A0A5B0PCX6</accession>
<evidence type="ECO:0000313" key="4">
    <source>
        <dbReference type="Proteomes" id="UP000324748"/>
    </source>
</evidence>
<evidence type="ECO:0000313" key="2">
    <source>
        <dbReference type="EMBL" id="KAA1098582.1"/>
    </source>
</evidence>
<gene>
    <name evidence="2" type="ORF">PGT21_036646</name>
    <name evidence="3" type="ORF">PGTUg99_027802</name>
</gene>
<keyword evidence="4" id="KW-1185">Reference proteome</keyword>
<dbReference type="Proteomes" id="UP000325313">
    <property type="component" value="Unassembled WGS sequence"/>
</dbReference>
<protein>
    <recommendedName>
        <fullName evidence="6">CCHC-type domain-containing protein</fullName>
    </recommendedName>
</protein>
<evidence type="ECO:0000313" key="5">
    <source>
        <dbReference type="Proteomes" id="UP000325313"/>
    </source>
</evidence>
<organism evidence="2 4">
    <name type="scientific">Puccinia graminis f. sp. tritici</name>
    <dbReference type="NCBI Taxonomy" id="56615"/>
    <lineage>
        <taxon>Eukaryota</taxon>
        <taxon>Fungi</taxon>
        <taxon>Dikarya</taxon>
        <taxon>Basidiomycota</taxon>
        <taxon>Pucciniomycotina</taxon>
        <taxon>Pucciniomycetes</taxon>
        <taxon>Pucciniales</taxon>
        <taxon>Pucciniaceae</taxon>
        <taxon>Puccinia</taxon>
    </lineage>
</organism>
<reference evidence="4 5" key="1">
    <citation type="submission" date="2019-05" db="EMBL/GenBank/DDBJ databases">
        <title>Emergence of the Ug99 lineage of the wheat stem rust pathogen through somatic hybridization.</title>
        <authorList>
            <person name="Li F."/>
            <person name="Upadhyaya N.M."/>
            <person name="Sperschneider J."/>
            <person name="Matny O."/>
            <person name="Nguyen-Phuc H."/>
            <person name="Mago R."/>
            <person name="Raley C."/>
            <person name="Miller M.E."/>
            <person name="Silverstein K.A.T."/>
            <person name="Henningsen E."/>
            <person name="Hirsch C.D."/>
            <person name="Visser B."/>
            <person name="Pretorius Z.A."/>
            <person name="Steffenson B.J."/>
            <person name="Schwessinger B."/>
            <person name="Dodds P.N."/>
            <person name="Figueroa M."/>
        </authorList>
    </citation>
    <scope>NUCLEOTIDE SEQUENCE [LARGE SCALE GENOMIC DNA]</scope>
    <source>
        <strain evidence="2">21-0</strain>
        <strain evidence="3 5">Ug99</strain>
    </source>
</reference>
<evidence type="ECO:0000256" key="1">
    <source>
        <dbReference type="SAM" id="SignalP"/>
    </source>
</evidence>
<name>A0A5B0PCX6_PUCGR</name>